<evidence type="ECO:0000313" key="1">
    <source>
        <dbReference type="EMBL" id="MFE8701214.1"/>
    </source>
</evidence>
<dbReference type="RefSeq" id="WP_389361131.1">
    <property type="nucleotide sequence ID" value="NZ_JBIACK010000004.1"/>
</dbReference>
<sequence length="142" mass="16417">MKSQRLDLLVSVLMKSEGVFEQITEERKIRNELAQTLTNHHYKYAIAGDDVFTNPLKGVENMNLSNLNQCQSYKEEHDHLIVQLTSLEEKVNNNTFQAEDLASLIQTVKIVISKSYEKDIQQEKADELHEDIMDELAGDHDW</sequence>
<name>A0ABW6KBW4_9BACI</name>
<gene>
    <name evidence="1" type="ORF">ACFYKX_11465</name>
</gene>
<comment type="caution">
    <text evidence="1">The sequence shown here is derived from an EMBL/GenBank/DDBJ whole genome shotgun (WGS) entry which is preliminary data.</text>
</comment>
<reference evidence="1 2" key="1">
    <citation type="submission" date="2024-08" db="EMBL/GenBank/DDBJ databases">
        <title>Two novel Cytobacillus novel species.</title>
        <authorList>
            <person name="Liu G."/>
        </authorList>
    </citation>
    <scope>NUCLEOTIDE SEQUENCE [LARGE SCALE GENOMIC DNA]</scope>
    <source>
        <strain evidence="1 2">FJAT-54145</strain>
    </source>
</reference>
<dbReference type="EMBL" id="JBIACK010000004">
    <property type="protein sequence ID" value="MFE8701214.1"/>
    <property type="molecule type" value="Genomic_DNA"/>
</dbReference>
<dbReference type="Proteomes" id="UP001601059">
    <property type="component" value="Unassembled WGS sequence"/>
</dbReference>
<proteinExistence type="predicted"/>
<protein>
    <submittedName>
        <fullName evidence="1">Uncharacterized protein</fullName>
    </submittedName>
</protein>
<keyword evidence="2" id="KW-1185">Reference proteome</keyword>
<organism evidence="1 2">
    <name type="scientific">Cytobacillus spartinae</name>
    <dbReference type="NCBI Taxonomy" id="3299023"/>
    <lineage>
        <taxon>Bacteria</taxon>
        <taxon>Bacillati</taxon>
        <taxon>Bacillota</taxon>
        <taxon>Bacilli</taxon>
        <taxon>Bacillales</taxon>
        <taxon>Bacillaceae</taxon>
        <taxon>Cytobacillus</taxon>
    </lineage>
</organism>
<accession>A0ABW6KBW4</accession>
<evidence type="ECO:0000313" key="2">
    <source>
        <dbReference type="Proteomes" id="UP001601059"/>
    </source>
</evidence>